<dbReference type="HOGENOM" id="CLU_1250833_0_0_1"/>
<proteinExistence type="predicted"/>
<dbReference type="Proteomes" id="UP000027265">
    <property type="component" value="Unassembled WGS sequence"/>
</dbReference>
<accession>A0A067PZF1</accession>
<sequence length="221" mass="25087">MSNILPYSLLSETQVLVAYGLDDAWGTYNHWFNHASSGLSDGTSPQGMFSPRLLGGWLDTLLSADRLSAAVFRTLLKSLIGQPPDFGTNIDFILNLSACLMQRSVWDAYMPDIDDFFKTLERFFFVRYPNWDALPASKTAVEHLAVMLSRPLNNIPSPPAVIQTLSYCVSPCRGIWCSFSRHWYFEGGYQFCDPRSRLPLRVIQPRIRTRLCCRLIDHVVG</sequence>
<dbReference type="AlphaFoldDB" id="A0A067PZF1"/>
<keyword evidence="2" id="KW-1185">Reference proteome</keyword>
<dbReference type="EMBL" id="KL197724">
    <property type="protein sequence ID" value="KDQ55726.1"/>
    <property type="molecule type" value="Genomic_DNA"/>
</dbReference>
<name>A0A067PZF1_9AGAM</name>
<evidence type="ECO:0000313" key="2">
    <source>
        <dbReference type="Proteomes" id="UP000027265"/>
    </source>
</evidence>
<protein>
    <submittedName>
        <fullName evidence="1">Uncharacterized protein</fullName>
    </submittedName>
</protein>
<gene>
    <name evidence="1" type="ORF">JAAARDRAFT_37149</name>
</gene>
<dbReference type="InParanoid" id="A0A067PZF1"/>
<evidence type="ECO:0000313" key="1">
    <source>
        <dbReference type="EMBL" id="KDQ55726.1"/>
    </source>
</evidence>
<organism evidence="1 2">
    <name type="scientific">Jaapia argillacea MUCL 33604</name>
    <dbReference type="NCBI Taxonomy" id="933084"/>
    <lineage>
        <taxon>Eukaryota</taxon>
        <taxon>Fungi</taxon>
        <taxon>Dikarya</taxon>
        <taxon>Basidiomycota</taxon>
        <taxon>Agaricomycotina</taxon>
        <taxon>Agaricomycetes</taxon>
        <taxon>Agaricomycetidae</taxon>
        <taxon>Jaapiales</taxon>
        <taxon>Jaapiaceae</taxon>
        <taxon>Jaapia</taxon>
    </lineage>
</organism>
<reference evidence="2" key="1">
    <citation type="journal article" date="2014" name="Proc. Natl. Acad. Sci. U.S.A.">
        <title>Extensive sampling of basidiomycete genomes demonstrates inadequacy of the white-rot/brown-rot paradigm for wood decay fungi.</title>
        <authorList>
            <person name="Riley R."/>
            <person name="Salamov A.A."/>
            <person name="Brown D.W."/>
            <person name="Nagy L.G."/>
            <person name="Floudas D."/>
            <person name="Held B.W."/>
            <person name="Levasseur A."/>
            <person name="Lombard V."/>
            <person name="Morin E."/>
            <person name="Otillar R."/>
            <person name="Lindquist E.A."/>
            <person name="Sun H."/>
            <person name="LaButti K.M."/>
            <person name="Schmutz J."/>
            <person name="Jabbour D."/>
            <person name="Luo H."/>
            <person name="Baker S.E."/>
            <person name="Pisabarro A.G."/>
            <person name="Walton J.D."/>
            <person name="Blanchette R.A."/>
            <person name="Henrissat B."/>
            <person name="Martin F."/>
            <person name="Cullen D."/>
            <person name="Hibbett D.S."/>
            <person name="Grigoriev I.V."/>
        </authorList>
    </citation>
    <scope>NUCLEOTIDE SEQUENCE [LARGE SCALE GENOMIC DNA]</scope>
    <source>
        <strain evidence="2">MUCL 33604</strain>
    </source>
</reference>